<accession>J9GLR8</accession>
<keyword evidence="1" id="KW-0472">Membrane</keyword>
<feature type="transmembrane region" description="Helical" evidence="1">
    <location>
        <begin position="78"/>
        <end position="99"/>
    </location>
</feature>
<feature type="transmembrane region" description="Helical" evidence="1">
    <location>
        <begin position="44"/>
        <end position="66"/>
    </location>
</feature>
<comment type="caution">
    <text evidence="2">The sequence shown here is derived from an EMBL/GenBank/DDBJ whole genome shotgun (WGS) entry which is preliminary data.</text>
</comment>
<protein>
    <submittedName>
        <fullName evidence="2">Membrane protein involved in D-alanine export</fullName>
    </submittedName>
</protein>
<dbReference type="EMBL" id="AMCI01003256">
    <property type="protein sequence ID" value="EJX00720.1"/>
    <property type="molecule type" value="Genomic_DNA"/>
</dbReference>
<keyword evidence="1" id="KW-0812">Transmembrane</keyword>
<reference evidence="2" key="1">
    <citation type="journal article" date="2012" name="PLoS ONE">
        <title>Gene sets for utilization of primary and secondary nutrition supplies in the distal gut of endangered iberian lynx.</title>
        <authorList>
            <person name="Alcaide M."/>
            <person name="Messina E."/>
            <person name="Richter M."/>
            <person name="Bargiela R."/>
            <person name="Peplies J."/>
            <person name="Huws S.A."/>
            <person name="Newbold C.J."/>
            <person name="Golyshin P.N."/>
            <person name="Simon M.A."/>
            <person name="Lopez G."/>
            <person name="Yakimov M.M."/>
            <person name="Ferrer M."/>
        </authorList>
    </citation>
    <scope>NUCLEOTIDE SEQUENCE</scope>
</reference>
<dbReference type="AlphaFoldDB" id="J9GLR8"/>
<evidence type="ECO:0000256" key="1">
    <source>
        <dbReference type="SAM" id="Phobius"/>
    </source>
</evidence>
<evidence type="ECO:0000313" key="2">
    <source>
        <dbReference type="EMBL" id="EJX00720.1"/>
    </source>
</evidence>
<feature type="non-terminal residue" evidence="2">
    <location>
        <position position="1"/>
    </location>
</feature>
<organism evidence="2">
    <name type="scientific">gut metagenome</name>
    <dbReference type="NCBI Taxonomy" id="749906"/>
    <lineage>
        <taxon>unclassified sequences</taxon>
        <taxon>metagenomes</taxon>
        <taxon>organismal metagenomes</taxon>
    </lineage>
</organism>
<sequence>VLFSVMISFLLFHAENLHQAFSHMAGLFGIGNLPFTSPEANYYMASFLPLLLLGILGATPLPKALYEKLSRNKKCGKILDVTEPFFLLLLLLVMTGFLVDGSFNPFLYFRF</sequence>
<name>J9GLR8_9ZZZZ</name>
<proteinExistence type="predicted"/>
<gene>
    <name evidence="2" type="ORF">EVA_11173</name>
</gene>
<keyword evidence="1" id="KW-1133">Transmembrane helix</keyword>